<sequence length="503" mass="55843">MDPFLTVNQAHSMAAHDKAQRLVTQGRDSSLEAIGFAAKSQMILGAITLILSARAREISRLKDNRGWEEGLESLFHNNMEVVVSGSDPPTRDSLGIITRAAIHLTCIRPIRLVGSRGNQVVKNQFDRTVKTVRSDNGSEFMSRAVQDYFSDNEITHQTSCTDTIQQNGRVERLRVYNHEVFISQDVCFYETDFPFSKEQSNEPTNTGIRFLYSSGPAFQGKSLSPYGSDSAEPTPALPRPDIGLRSAQHPSAGPRWMLLSALLATSAVLSDPVPTGPTPVQPTSLYAPVLSSLPDPTDSLLDPTTAPPPTDSTVSFKSQMESITRSKVPRNICPPSWLNDFVSHTARCFESPLPHSITHSVAFPKFSFGHYWLGLLVEKVFIWPSSSLPQLLLKICHGSHPLWFSAVRACWVLKLLWNNNIGYLKIVAIPFPIWDCIVVLSVVYYISQLPGLNLPIPFTFYHNSYRILAKTIGTLPCKYPLSQAIFRTRDISSTDLSVLNSLL</sequence>
<feature type="region of interest" description="Disordered" evidence="1">
    <location>
        <begin position="221"/>
        <end position="241"/>
    </location>
</feature>
<evidence type="ECO:0008006" key="4">
    <source>
        <dbReference type="Google" id="ProtNLM"/>
    </source>
</evidence>
<evidence type="ECO:0000256" key="1">
    <source>
        <dbReference type="SAM" id="MobiDB-lite"/>
    </source>
</evidence>
<dbReference type="SUPFAM" id="SSF53098">
    <property type="entry name" value="Ribonuclease H-like"/>
    <property type="match status" value="1"/>
</dbReference>
<dbReference type="PANTHER" id="PTHR42648">
    <property type="entry name" value="TRANSPOSASE, PUTATIVE-RELATED"/>
    <property type="match status" value="1"/>
</dbReference>
<evidence type="ECO:0000313" key="3">
    <source>
        <dbReference type="Proteomes" id="UP000233551"/>
    </source>
</evidence>
<evidence type="ECO:0000313" key="2">
    <source>
        <dbReference type="EMBL" id="PKI53717.1"/>
    </source>
</evidence>
<organism evidence="2 3">
    <name type="scientific">Punica granatum</name>
    <name type="common">Pomegranate</name>
    <dbReference type="NCBI Taxonomy" id="22663"/>
    <lineage>
        <taxon>Eukaryota</taxon>
        <taxon>Viridiplantae</taxon>
        <taxon>Streptophyta</taxon>
        <taxon>Embryophyta</taxon>
        <taxon>Tracheophyta</taxon>
        <taxon>Spermatophyta</taxon>
        <taxon>Magnoliopsida</taxon>
        <taxon>eudicotyledons</taxon>
        <taxon>Gunneridae</taxon>
        <taxon>Pentapetalae</taxon>
        <taxon>rosids</taxon>
        <taxon>malvids</taxon>
        <taxon>Myrtales</taxon>
        <taxon>Lythraceae</taxon>
        <taxon>Punica</taxon>
    </lineage>
</organism>
<dbReference type="AlphaFoldDB" id="A0A2I0JBV1"/>
<proteinExistence type="predicted"/>
<keyword evidence="3" id="KW-1185">Reference proteome</keyword>
<reference evidence="2 3" key="1">
    <citation type="submission" date="2017-11" db="EMBL/GenBank/DDBJ databases">
        <title>De-novo sequencing of pomegranate (Punica granatum L.) genome.</title>
        <authorList>
            <person name="Akparov Z."/>
            <person name="Amiraslanov A."/>
            <person name="Hajiyeva S."/>
            <person name="Abbasov M."/>
            <person name="Kaur K."/>
            <person name="Hamwieh A."/>
            <person name="Solovyev V."/>
            <person name="Salamov A."/>
            <person name="Braich B."/>
            <person name="Kosarev P."/>
            <person name="Mahmoud A."/>
            <person name="Hajiyev E."/>
            <person name="Babayeva S."/>
            <person name="Izzatullayeva V."/>
            <person name="Mammadov A."/>
            <person name="Mammadov A."/>
            <person name="Sharifova S."/>
            <person name="Ojaghi J."/>
            <person name="Eynullazada K."/>
            <person name="Bayramov B."/>
            <person name="Abdulazimova A."/>
            <person name="Shahmuradov I."/>
        </authorList>
    </citation>
    <scope>NUCLEOTIDE SEQUENCE [LARGE SCALE GENOMIC DNA]</scope>
    <source>
        <strain evidence="3">cv. AG2017</strain>
        <tissue evidence="2">Leaf</tissue>
    </source>
</reference>
<comment type="caution">
    <text evidence="2">The sequence shown here is derived from an EMBL/GenBank/DDBJ whole genome shotgun (WGS) entry which is preliminary data.</text>
</comment>
<dbReference type="InterPro" id="IPR012337">
    <property type="entry name" value="RNaseH-like_sf"/>
</dbReference>
<accession>A0A2I0JBV1</accession>
<feature type="region of interest" description="Disordered" evidence="1">
    <location>
        <begin position="297"/>
        <end position="317"/>
    </location>
</feature>
<dbReference type="PANTHER" id="PTHR42648:SF31">
    <property type="entry name" value="RNA-DIRECTED DNA POLYMERASE"/>
    <property type="match status" value="1"/>
</dbReference>
<dbReference type="Proteomes" id="UP000233551">
    <property type="component" value="Unassembled WGS sequence"/>
</dbReference>
<dbReference type="Gene3D" id="3.30.420.10">
    <property type="entry name" value="Ribonuclease H-like superfamily/Ribonuclease H"/>
    <property type="match status" value="1"/>
</dbReference>
<dbReference type="InterPro" id="IPR036397">
    <property type="entry name" value="RNaseH_sf"/>
</dbReference>
<dbReference type="GO" id="GO:0003676">
    <property type="term" value="F:nucleic acid binding"/>
    <property type="evidence" value="ECO:0007669"/>
    <property type="project" value="InterPro"/>
</dbReference>
<name>A0A2I0JBV1_PUNGR</name>
<gene>
    <name evidence="2" type="ORF">CRG98_025958</name>
</gene>
<dbReference type="InterPro" id="IPR039537">
    <property type="entry name" value="Retrotran_Ty1/copia-like"/>
</dbReference>
<dbReference type="EMBL" id="PGOL01001843">
    <property type="protein sequence ID" value="PKI53717.1"/>
    <property type="molecule type" value="Genomic_DNA"/>
</dbReference>
<protein>
    <recommendedName>
        <fullName evidence="4">Integrase catalytic domain-containing protein</fullName>
    </recommendedName>
</protein>